<sequence length="73" mass="8351">MNGPTVLIIALFLLNIGLSIKNELDLREIERARRKRASLQPSIPTSPPNPPMKDHSHWQKEINDCIRKILPSQ</sequence>
<dbReference type="Proteomes" id="UP001169990">
    <property type="component" value="Unassembled WGS sequence"/>
</dbReference>
<feature type="region of interest" description="Disordered" evidence="1">
    <location>
        <begin position="34"/>
        <end position="56"/>
    </location>
</feature>
<organism evidence="2 3">
    <name type="scientific">Bifidobacterium breve</name>
    <dbReference type="NCBI Taxonomy" id="1685"/>
    <lineage>
        <taxon>Bacteria</taxon>
        <taxon>Bacillati</taxon>
        <taxon>Actinomycetota</taxon>
        <taxon>Actinomycetes</taxon>
        <taxon>Bifidobacteriales</taxon>
        <taxon>Bifidobacteriaceae</taxon>
        <taxon>Bifidobacterium</taxon>
    </lineage>
</organism>
<evidence type="ECO:0000313" key="3">
    <source>
        <dbReference type="Proteomes" id="UP001169990"/>
    </source>
</evidence>
<proteinExistence type="predicted"/>
<reference evidence="2" key="2">
    <citation type="journal article" date="2022" name="3 Biotech.">
        <title>Isomaltooligosaccharides utilization and genomic characterization of human infant anti-inflammatory Bifidobacterium longum and Bifidobacterium breve strains.</title>
        <authorList>
            <person name="Sharma S."/>
            <person name="Singh S."/>
            <person name="Chaudhary V."/>
            <person name="Mantri S."/>
            <person name="Chander A."/>
            <person name="Maurya R."/>
            <person name="Rajarammohan S."/>
            <person name="Singh R.P."/>
            <person name="Rishi P."/>
            <person name="Bishnoi M."/>
            <person name="Bhadada S.K."/>
            <person name="Kondepudi K.K."/>
        </authorList>
    </citation>
    <scope>NUCLEOTIDE SEQUENCE</scope>
    <source>
        <strain evidence="2">Bif11</strain>
    </source>
</reference>
<name>A0AAW7LHJ5_BIFBR</name>
<dbReference type="AlphaFoldDB" id="A0AAW7LHJ5"/>
<protein>
    <submittedName>
        <fullName evidence="2">Uncharacterized protein</fullName>
    </submittedName>
</protein>
<dbReference type="EMBL" id="QELD01000003">
    <property type="protein sequence ID" value="MDN4187307.1"/>
    <property type="molecule type" value="Genomic_DNA"/>
</dbReference>
<evidence type="ECO:0000256" key="1">
    <source>
        <dbReference type="SAM" id="MobiDB-lite"/>
    </source>
</evidence>
<evidence type="ECO:0000313" key="2">
    <source>
        <dbReference type="EMBL" id="MDN4187307.1"/>
    </source>
</evidence>
<accession>A0AAW7LHJ5</accession>
<reference evidence="2" key="1">
    <citation type="submission" date="2018-05" db="EMBL/GenBank/DDBJ databases">
        <authorList>
            <person name="Kondepudi K.K."/>
            <person name="Singh S."/>
            <person name="Chaudhry V."/>
            <person name="Mantri S."/>
            <person name="Bhadada S."/>
            <person name="Bishnoi M."/>
            <person name="Kaur J."/>
            <person name="Sharma S."/>
            <person name="Bhatia R."/>
        </authorList>
    </citation>
    <scope>NUCLEOTIDE SEQUENCE</scope>
    <source>
        <strain evidence="2">Bif11</strain>
    </source>
</reference>
<comment type="caution">
    <text evidence="2">The sequence shown here is derived from an EMBL/GenBank/DDBJ whole genome shotgun (WGS) entry which is preliminary data.</text>
</comment>
<gene>
    <name evidence="2" type="ORF">DC496_02745</name>
</gene>